<evidence type="ECO:0000256" key="7">
    <source>
        <dbReference type="RuleBase" id="RU363037"/>
    </source>
</evidence>
<evidence type="ECO:0000313" key="9">
    <source>
        <dbReference type="EMBL" id="QUS35215.1"/>
    </source>
</evidence>
<dbReference type="SUPFAM" id="SSF52374">
    <property type="entry name" value="Nucleotidylyl transferase"/>
    <property type="match status" value="1"/>
</dbReference>
<evidence type="ECO:0000256" key="5">
    <source>
        <dbReference type="ARBA" id="ARBA00022840"/>
    </source>
</evidence>
<evidence type="ECO:0000256" key="1">
    <source>
        <dbReference type="ARBA" id="ARBA00022598"/>
    </source>
</evidence>
<dbReference type="Proteomes" id="UP000679284">
    <property type="component" value="Chromosome"/>
</dbReference>
<dbReference type="GO" id="GO:0005524">
    <property type="term" value="F:ATP binding"/>
    <property type="evidence" value="ECO:0007669"/>
    <property type="project" value="UniProtKB-KW"/>
</dbReference>
<dbReference type="EC" id="6.1.1.-" evidence="9"/>
<dbReference type="Gene3D" id="3.40.50.620">
    <property type="entry name" value="HUPs"/>
    <property type="match status" value="1"/>
</dbReference>
<dbReference type="KEGG" id="fap:GR316_02350"/>
<keyword evidence="5 7" id="KW-0067">ATP-binding</keyword>
<dbReference type="InterPro" id="IPR000924">
    <property type="entry name" value="Glu/Gln-tRNA-synth"/>
</dbReference>
<dbReference type="GO" id="GO:0005829">
    <property type="term" value="C:cytosol"/>
    <property type="evidence" value="ECO:0007669"/>
    <property type="project" value="TreeGrafter"/>
</dbReference>
<protein>
    <submittedName>
        <fullName evidence="9">tRNA glutamyl-Q(34) synthetase GluQRS</fullName>
        <ecNumber evidence="9">6.1.1.-</ecNumber>
    </submittedName>
</protein>
<dbReference type="InterPro" id="IPR001412">
    <property type="entry name" value="aa-tRNA-synth_I_CS"/>
</dbReference>
<dbReference type="Pfam" id="PF00749">
    <property type="entry name" value="tRNA-synt_1c"/>
    <property type="match status" value="1"/>
</dbReference>
<dbReference type="NCBIfam" id="NF004315">
    <property type="entry name" value="PRK05710.1-4"/>
    <property type="match status" value="1"/>
</dbReference>
<sequence length="283" mass="31089">MARYVTRFAPSPTGPLHLGHAFSALTAWARARDAGGTALLRIEDLDRSRARPEWEARIFEDLHWLGLDWPRPVIRQSDRQAAYDAALARLAPLTYPCRCTRADIRAALNAPQEGAQGPDGIIYPGTCRHRRMEDAGPDDTIRLDMARAMAAAGPLTFVETGQAPGPRTVTAEHMIRGVGDVILSRRGMGAAYHLAVVVDDAHQNVTEAVRGADLADATPIHVLLSRLLGLPVPQYHHHRLIRDAAGRRLAKRDDARALSTLRDEGLTPHDIRRLLWPDGPAPL</sequence>
<dbReference type="PRINTS" id="PR00987">
    <property type="entry name" value="TRNASYNTHGLU"/>
</dbReference>
<keyword evidence="10" id="KW-1185">Reference proteome</keyword>
<evidence type="ECO:0000256" key="4">
    <source>
        <dbReference type="ARBA" id="ARBA00022833"/>
    </source>
</evidence>
<gene>
    <name evidence="9" type="ORF">GR316_02350</name>
</gene>
<accession>A0A8J8SJV2</accession>
<dbReference type="InterPro" id="IPR020058">
    <property type="entry name" value="Glu/Gln-tRNA-synth_Ib_cat-dom"/>
</dbReference>
<comment type="similarity">
    <text evidence="7">Belongs to the class-I aminoacyl-tRNA synthetase family.</text>
</comment>
<dbReference type="PROSITE" id="PS00178">
    <property type="entry name" value="AA_TRNA_LIGASE_I"/>
    <property type="match status" value="1"/>
</dbReference>
<dbReference type="InterPro" id="IPR049940">
    <property type="entry name" value="GluQ/Sye"/>
</dbReference>
<dbReference type="EMBL" id="CP047289">
    <property type="protein sequence ID" value="QUS35215.1"/>
    <property type="molecule type" value="Genomic_DNA"/>
</dbReference>
<evidence type="ECO:0000256" key="2">
    <source>
        <dbReference type="ARBA" id="ARBA00022723"/>
    </source>
</evidence>
<dbReference type="GO" id="GO:0004818">
    <property type="term" value="F:glutamate-tRNA ligase activity"/>
    <property type="evidence" value="ECO:0007669"/>
    <property type="project" value="TreeGrafter"/>
</dbReference>
<keyword evidence="1 7" id="KW-0436">Ligase</keyword>
<dbReference type="InterPro" id="IPR014729">
    <property type="entry name" value="Rossmann-like_a/b/a_fold"/>
</dbReference>
<proteinExistence type="inferred from homology"/>
<dbReference type="PANTHER" id="PTHR43311">
    <property type="entry name" value="GLUTAMATE--TRNA LIGASE"/>
    <property type="match status" value="1"/>
</dbReference>
<dbReference type="PANTHER" id="PTHR43311:SF1">
    <property type="entry name" value="GLUTAMYL-Q TRNA(ASP) SYNTHETASE"/>
    <property type="match status" value="1"/>
</dbReference>
<keyword evidence="4" id="KW-0862">Zinc</keyword>
<evidence type="ECO:0000313" key="10">
    <source>
        <dbReference type="Proteomes" id="UP000679284"/>
    </source>
</evidence>
<evidence type="ECO:0000256" key="6">
    <source>
        <dbReference type="ARBA" id="ARBA00023146"/>
    </source>
</evidence>
<keyword evidence="2" id="KW-0479">Metal-binding</keyword>
<organism evidence="9 10">
    <name type="scientific">Falsirhodobacter algicola</name>
    <dbReference type="NCBI Taxonomy" id="2692330"/>
    <lineage>
        <taxon>Bacteria</taxon>
        <taxon>Pseudomonadati</taxon>
        <taxon>Pseudomonadota</taxon>
        <taxon>Alphaproteobacteria</taxon>
        <taxon>Rhodobacterales</taxon>
        <taxon>Paracoccaceae</taxon>
        <taxon>Falsirhodobacter</taxon>
    </lineage>
</organism>
<dbReference type="GO" id="GO:0006424">
    <property type="term" value="P:glutamyl-tRNA aminoacylation"/>
    <property type="evidence" value="ECO:0007669"/>
    <property type="project" value="TreeGrafter"/>
</dbReference>
<keyword evidence="6 7" id="KW-0030">Aminoacyl-tRNA synthetase</keyword>
<reference evidence="9" key="1">
    <citation type="submission" date="2020-01" db="EMBL/GenBank/DDBJ databases">
        <authorList>
            <person name="Yang Y."/>
            <person name="Kwon Y.M."/>
        </authorList>
    </citation>
    <scope>NUCLEOTIDE SEQUENCE</scope>
    <source>
        <strain evidence="9">PG104</strain>
    </source>
</reference>
<name>A0A8J8SJV2_9RHOB</name>
<evidence type="ECO:0000259" key="8">
    <source>
        <dbReference type="Pfam" id="PF00749"/>
    </source>
</evidence>
<evidence type="ECO:0000256" key="3">
    <source>
        <dbReference type="ARBA" id="ARBA00022741"/>
    </source>
</evidence>
<keyword evidence="3 7" id="KW-0547">Nucleotide-binding</keyword>
<feature type="domain" description="Glutamyl/glutaminyl-tRNA synthetase class Ib catalytic" evidence="8">
    <location>
        <begin position="5"/>
        <end position="272"/>
    </location>
</feature>
<keyword evidence="7" id="KW-0648">Protein biosynthesis</keyword>
<dbReference type="RefSeq" id="WP_211784461.1">
    <property type="nucleotide sequence ID" value="NZ_CP047289.1"/>
</dbReference>
<dbReference type="AlphaFoldDB" id="A0A8J8SJV2"/>